<evidence type="ECO:0000313" key="2">
    <source>
        <dbReference type="EMBL" id="RHZ86657.1"/>
    </source>
</evidence>
<keyword evidence="1" id="KW-0472">Membrane</keyword>
<comment type="caution">
    <text evidence="2">The sequence shown here is derived from an EMBL/GenBank/DDBJ whole genome shotgun (WGS) entry which is preliminary data.</text>
</comment>
<keyword evidence="1" id="KW-0812">Transmembrane</keyword>
<organism evidence="2 3">
    <name type="scientific">Diversispora epigaea</name>
    <dbReference type="NCBI Taxonomy" id="1348612"/>
    <lineage>
        <taxon>Eukaryota</taxon>
        <taxon>Fungi</taxon>
        <taxon>Fungi incertae sedis</taxon>
        <taxon>Mucoromycota</taxon>
        <taxon>Glomeromycotina</taxon>
        <taxon>Glomeromycetes</taxon>
        <taxon>Diversisporales</taxon>
        <taxon>Diversisporaceae</taxon>
        <taxon>Diversispora</taxon>
    </lineage>
</organism>
<accession>A0A397JGE6</accession>
<name>A0A397JGE6_9GLOM</name>
<sequence>MSSNDMYIFWGAPKDNVLTYPKNITTNRVLIIVASYGITIIIVPSGYVAPFCHDAKLFQNSYKIYIFSDFLEDLQQITSNDYSKEQIDDRLMKLVGRNHELLISEKQIHCEQDLFAVSVSGTYSRGAI</sequence>
<feature type="transmembrane region" description="Helical" evidence="1">
    <location>
        <begin position="29"/>
        <end position="49"/>
    </location>
</feature>
<proteinExistence type="predicted"/>
<gene>
    <name evidence="2" type="ORF">Glove_48g102</name>
</gene>
<keyword evidence="1" id="KW-1133">Transmembrane helix</keyword>
<evidence type="ECO:0000256" key="1">
    <source>
        <dbReference type="SAM" id="Phobius"/>
    </source>
</evidence>
<keyword evidence="3" id="KW-1185">Reference proteome</keyword>
<dbReference type="EMBL" id="PQFF01000045">
    <property type="protein sequence ID" value="RHZ86657.1"/>
    <property type="molecule type" value="Genomic_DNA"/>
</dbReference>
<dbReference type="Proteomes" id="UP000266861">
    <property type="component" value="Unassembled WGS sequence"/>
</dbReference>
<dbReference type="AlphaFoldDB" id="A0A397JGE6"/>
<evidence type="ECO:0000313" key="3">
    <source>
        <dbReference type="Proteomes" id="UP000266861"/>
    </source>
</evidence>
<protein>
    <submittedName>
        <fullName evidence="2">Uncharacterized protein</fullName>
    </submittedName>
</protein>
<reference evidence="2 3" key="1">
    <citation type="submission" date="2018-08" db="EMBL/GenBank/DDBJ databases">
        <title>Genome and evolution of the arbuscular mycorrhizal fungus Diversispora epigaea (formerly Glomus versiforme) and its bacterial endosymbionts.</title>
        <authorList>
            <person name="Sun X."/>
            <person name="Fei Z."/>
            <person name="Harrison M."/>
        </authorList>
    </citation>
    <scope>NUCLEOTIDE SEQUENCE [LARGE SCALE GENOMIC DNA]</scope>
    <source>
        <strain evidence="2 3">IT104</strain>
    </source>
</reference>